<dbReference type="RefSeq" id="WP_185006516.1">
    <property type="nucleotide sequence ID" value="NZ_BAAAUI010000005.1"/>
</dbReference>
<keyword evidence="2" id="KW-0472">Membrane</keyword>
<feature type="compositionally biased region" description="Pro residues" evidence="1">
    <location>
        <begin position="29"/>
        <end position="45"/>
    </location>
</feature>
<protein>
    <recommendedName>
        <fullName evidence="5">Pentapeptide repeat-containing protein</fullName>
    </recommendedName>
</protein>
<name>A0A7W7CG33_9PSEU</name>
<evidence type="ECO:0000256" key="2">
    <source>
        <dbReference type="SAM" id="Phobius"/>
    </source>
</evidence>
<dbReference type="PANTHER" id="PTHR14136:SF17">
    <property type="entry name" value="BTB_POZ DOMAIN-CONTAINING PROTEIN KCTD9"/>
    <property type="match status" value="1"/>
</dbReference>
<keyword evidence="2" id="KW-1133">Transmembrane helix</keyword>
<dbReference type="PANTHER" id="PTHR14136">
    <property type="entry name" value="BTB_POZ DOMAIN-CONTAINING PROTEIN KCTD9"/>
    <property type="match status" value="1"/>
</dbReference>
<dbReference type="AlphaFoldDB" id="A0A7W7CG33"/>
<evidence type="ECO:0008006" key="5">
    <source>
        <dbReference type="Google" id="ProtNLM"/>
    </source>
</evidence>
<evidence type="ECO:0000313" key="3">
    <source>
        <dbReference type="EMBL" id="MBB4680592.1"/>
    </source>
</evidence>
<dbReference type="InterPro" id="IPR051082">
    <property type="entry name" value="Pentapeptide-BTB/POZ_domain"/>
</dbReference>
<dbReference type="Gene3D" id="2.160.20.80">
    <property type="entry name" value="E3 ubiquitin-protein ligase SopA"/>
    <property type="match status" value="2"/>
</dbReference>
<feature type="region of interest" description="Disordered" evidence="1">
    <location>
        <begin position="1"/>
        <end position="49"/>
    </location>
</feature>
<dbReference type="Pfam" id="PF00805">
    <property type="entry name" value="Pentapeptide"/>
    <property type="match status" value="2"/>
</dbReference>
<reference evidence="3 4" key="1">
    <citation type="submission" date="2020-08" db="EMBL/GenBank/DDBJ databases">
        <title>Sequencing the genomes of 1000 actinobacteria strains.</title>
        <authorList>
            <person name="Klenk H.-P."/>
        </authorList>
    </citation>
    <scope>NUCLEOTIDE SEQUENCE [LARGE SCALE GENOMIC DNA]</scope>
    <source>
        <strain evidence="3 4">DSM 44230</strain>
    </source>
</reference>
<evidence type="ECO:0000313" key="4">
    <source>
        <dbReference type="Proteomes" id="UP000533598"/>
    </source>
</evidence>
<keyword evidence="2" id="KW-0812">Transmembrane</keyword>
<comment type="caution">
    <text evidence="3">The sequence shown here is derived from an EMBL/GenBank/DDBJ whole genome shotgun (WGS) entry which is preliminary data.</text>
</comment>
<keyword evidence="4" id="KW-1185">Reference proteome</keyword>
<dbReference type="SUPFAM" id="SSF141571">
    <property type="entry name" value="Pentapeptide repeat-like"/>
    <property type="match status" value="1"/>
</dbReference>
<sequence length="303" mass="31521">MPSSPRRRRPRLTAAASRIRRSRVRPAARPAPVPVAPPSPAPSAPPGRRRGRGWVLPVAALVVGVAALGSLWFTSRSLAATEAQLVLSAQTQAAQRFTEAVGQLGADKLDVRLGAIYGLDGLIRDSAKDAARGVEVLTAFVRTRAPIENCGDGATAQALQRPAEDVQAAITVIGRRGSPAGDRLNLTRACLAGADLHQAQLDRADLSGTDLSRANLARARLRSADLSDGVLVQADFTGADLRREDSSPAAWTTRLRQANLTGANLTSANLTGADLAGAELTSARLTGADLTGADLREATGLNG</sequence>
<feature type="transmembrane region" description="Helical" evidence="2">
    <location>
        <begin position="54"/>
        <end position="73"/>
    </location>
</feature>
<gene>
    <name evidence="3" type="ORF">HNR67_006710</name>
</gene>
<proteinExistence type="predicted"/>
<evidence type="ECO:0000256" key="1">
    <source>
        <dbReference type="SAM" id="MobiDB-lite"/>
    </source>
</evidence>
<organism evidence="3 4">
    <name type="scientific">Crossiella cryophila</name>
    <dbReference type="NCBI Taxonomy" id="43355"/>
    <lineage>
        <taxon>Bacteria</taxon>
        <taxon>Bacillati</taxon>
        <taxon>Actinomycetota</taxon>
        <taxon>Actinomycetes</taxon>
        <taxon>Pseudonocardiales</taxon>
        <taxon>Pseudonocardiaceae</taxon>
        <taxon>Crossiella</taxon>
    </lineage>
</organism>
<dbReference type="EMBL" id="JACHMH010000001">
    <property type="protein sequence ID" value="MBB4680592.1"/>
    <property type="molecule type" value="Genomic_DNA"/>
</dbReference>
<dbReference type="Proteomes" id="UP000533598">
    <property type="component" value="Unassembled WGS sequence"/>
</dbReference>
<dbReference type="InterPro" id="IPR001646">
    <property type="entry name" value="5peptide_repeat"/>
</dbReference>
<feature type="compositionally biased region" description="Basic residues" evidence="1">
    <location>
        <begin position="1"/>
        <end position="11"/>
    </location>
</feature>
<accession>A0A7W7CG33</accession>